<sequence length="192" mass="21615">MSVNRPVPDNTIVAISSTIGLISMALNLFCFFLLVKMRRIYALRIFTVLISLQVLLTVQNFHFTVLHVPFMYVALGGGYCIGLLCEPHRLPFSLQQGTTVFLMVNISGLFMVLLFYRHQSVLSPVSILKLGKRASNATVSLLILGINILPLVIVRNILLADPEQKEILLREQCPKCDWIEKHRNYAVTSAED</sequence>
<gene>
    <name evidence="2" type="ORF">PFISCL1PPCAC_14345</name>
</gene>
<reference evidence="2" key="1">
    <citation type="submission" date="2023-10" db="EMBL/GenBank/DDBJ databases">
        <title>Genome assembly of Pristionchus species.</title>
        <authorList>
            <person name="Yoshida K."/>
            <person name="Sommer R.J."/>
        </authorList>
    </citation>
    <scope>NUCLEOTIDE SEQUENCE</scope>
    <source>
        <strain evidence="2">RS5133</strain>
    </source>
</reference>
<name>A0AAV5VXF5_9BILA</name>
<dbReference type="Pfam" id="PF10327">
    <property type="entry name" value="7TM_GPCR_Sri"/>
    <property type="match status" value="1"/>
</dbReference>
<feature type="transmembrane region" description="Helical" evidence="1">
    <location>
        <begin position="41"/>
        <end position="58"/>
    </location>
</feature>
<feature type="transmembrane region" description="Helical" evidence="1">
    <location>
        <begin position="12"/>
        <end position="34"/>
    </location>
</feature>
<feature type="transmembrane region" description="Helical" evidence="1">
    <location>
        <begin position="64"/>
        <end position="85"/>
    </location>
</feature>
<dbReference type="InterPro" id="IPR019429">
    <property type="entry name" value="7TM_GPCR_serpentine_rcpt_Sri"/>
</dbReference>
<feature type="non-terminal residue" evidence="2">
    <location>
        <position position="192"/>
    </location>
</feature>
<keyword evidence="3" id="KW-1185">Reference proteome</keyword>
<protein>
    <recommendedName>
        <fullName evidence="4">G protein-coupled receptor</fullName>
    </recommendedName>
</protein>
<dbReference type="AlphaFoldDB" id="A0AAV5VXF5"/>
<organism evidence="2 3">
    <name type="scientific">Pristionchus fissidentatus</name>
    <dbReference type="NCBI Taxonomy" id="1538716"/>
    <lineage>
        <taxon>Eukaryota</taxon>
        <taxon>Metazoa</taxon>
        <taxon>Ecdysozoa</taxon>
        <taxon>Nematoda</taxon>
        <taxon>Chromadorea</taxon>
        <taxon>Rhabditida</taxon>
        <taxon>Rhabditina</taxon>
        <taxon>Diplogasteromorpha</taxon>
        <taxon>Diplogasteroidea</taxon>
        <taxon>Neodiplogasteridae</taxon>
        <taxon>Pristionchus</taxon>
    </lineage>
</organism>
<feature type="transmembrane region" description="Helical" evidence="1">
    <location>
        <begin position="137"/>
        <end position="158"/>
    </location>
</feature>
<dbReference type="PANTHER" id="PTHR45830">
    <property type="entry name" value="SERPENTINE RECEPTOR, CLASS I"/>
    <property type="match status" value="1"/>
</dbReference>
<feature type="transmembrane region" description="Helical" evidence="1">
    <location>
        <begin position="97"/>
        <end position="117"/>
    </location>
</feature>
<keyword evidence="1" id="KW-1133">Transmembrane helix</keyword>
<evidence type="ECO:0000313" key="2">
    <source>
        <dbReference type="EMBL" id="GMT23048.1"/>
    </source>
</evidence>
<dbReference type="Proteomes" id="UP001432322">
    <property type="component" value="Unassembled WGS sequence"/>
</dbReference>
<dbReference type="EMBL" id="BTSY01000004">
    <property type="protein sequence ID" value="GMT23048.1"/>
    <property type="molecule type" value="Genomic_DNA"/>
</dbReference>
<proteinExistence type="predicted"/>
<dbReference type="PANTHER" id="PTHR45830:SF15">
    <property type="entry name" value="SERPENTINE RECEPTOR, CLASS I"/>
    <property type="match status" value="1"/>
</dbReference>
<accession>A0AAV5VXF5</accession>
<evidence type="ECO:0000256" key="1">
    <source>
        <dbReference type="SAM" id="Phobius"/>
    </source>
</evidence>
<keyword evidence="1" id="KW-0812">Transmembrane</keyword>
<comment type="caution">
    <text evidence="2">The sequence shown here is derived from an EMBL/GenBank/DDBJ whole genome shotgun (WGS) entry which is preliminary data.</text>
</comment>
<evidence type="ECO:0000313" key="3">
    <source>
        <dbReference type="Proteomes" id="UP001432322"/>
    </source>
</evidence>
<evidence type="ECO:0008006" key="4">
    <source>
        <dbReference type="Google" id="ProtNLM"/>
    </source>
</evidence>
<keyword evidence="1" id="KW-0472">Membrane</keyword>